<dbReference type="Proteomes" id="UP000237105">
    <property type="component" value="Unassembled WGS sequence"/>
</dbReference>
<keyword evidence="2" id="KW-1185">Reference proteome</keyword>
<protein>
    <submittedName>
        <fullName evidence="1">Uncharacterized protein</fullName>
    </submittedName>
</protein>
<name>A0A2P5BNC1_PARAD</name>
<evidence type="ECO:0000313" key="1">
    <source>
        <dbReference type="EMBL" id="PON50291.1"/>
    </source>
</evidence>
<evidence type="ECO:0000313" key="2">
    <source>
        <dbReference type="Proteomes" id="UP000237105"/>
    </source>
</evidence>
<sequence length="77" mass="8866">MKLSQSNNYFLSQIQAATDTDKSFLTALKDQKNPSICCSRKSTDIHMMKLRAQAPHHCQANIYMMKLRAQVPHQIQM</sequence>
<accession>A0A2P5BNC1</accession>
<reference evidence="2" key="1">
    <citation type="submission" date="2016-06" db="EMBL/GenBank/DDBJ databases">
        <title>Parallel loss of symbiosis genes in relatives of nitrogen-fixing non-legume Parasponia.</title>
        <authorList>
            <person name="Van Velzen R."/>
            <person name="Holmer R."/>
            <person name="Bu F."/>
            <person name="Rutten L."/>
            <person name="Van Zeijl A."/>
            <person name="Liu W."/>
            <person name="Santuari L."/>
            <person name="Cao Q."/>
            <person name="Sharma T."/>
            <person name="Shen D."/>
            <person name="Roswanjaya Y."/>
            <person name="Wardhani T."/>
            <person name="Kalhor M.S."/>
            <person name="Jansen J."/>
            <person name="Van den Hoogen J."/>
            <person name="Gungor B."/>
            <person name="Hartog M."/>
            <person name="Hontelez J."/>
            <person name="Verver J."/>
            <person name="Yang W.-C."/>
            <person name="Schijlen E."/>
            <person name="Repin R."/>
            <person name="Schilthuizen M."/>
            <person name="Schranz E."/>
            <person name="Heidstra R."/>
            <person name="Miyata K."/>
            <person name="Fedorova E."/>
            <person name="Kohlen W."/>
            <person name="Bisseling T."/>
            <person name="Smit S."/>
            <person name="Geurts R."/>
        </authorList>
    </citation>
    <scope>NUCLEOTIDE SEQUENCE [LARGE SCALE GENOMIC DNA]</scope>
    <source>
        <strain evidence="2">cv. WU1-14</strain>
    </source>
</reference>
<dbReference type="EMBL" id="JXTB01000247">
    <property type="protein sequence ID" value="PON50291.1"/>
    <property type="molecule type" value="Genomic_DNA"/>
</dbReference>
<dbReference type="AlphaFoldDB" id="A0A2P5BNC1"/>
<proteinExistence type="predicted"/>
<gene>
    <name evidence="1" type="ORF">PanWU01x14_223770</name>
</gene>
<organism evidence="1 2">
    <name type="scientific">Parasponia andersonii</name>
    <name type="common">Sponia andersonii</name>
    <dbReference type="NCBI Taxonomy" id="3476"/>
    <lineage>
        <taxon>Eukaryota</taxon>
        <taxon>Viridiplantae</taxon>
        <taxon>Streptophyta</taxon>
        <taxon>Embryophyta</taxon>
        <taxon>Tracheophyta</taxon>
        <taxon>Spermatophyta</taxon>
        <taxon>Magnoliopsida</taxon>
        <taxon>eudicotyledons</taxon>
        <taxon>Gunneridae</taxon>
        <taxon>Pentapetalae</taxon>
        <taxon>rosids</taxon>
        <taxon>fabids</taxon>
        <taxon>Rosales</taxon>
        <taxon>Cannabaceae</taxon>
        <taxon>Parasponia</taxon>
    </lineage>
</organism>
<comment type="caution">
    <text evidence="1">The sequence shown here is derived from an EMBL/GenBank/DDBJ whole genome shotgun (WGS) entry which is preliminary data.</text>
</comment>